<evidence type="ECO:0000313" key="1">
    <source>
        <dbReference type="EMBL" id="PSJ55762.1"/>
    </source>
</evidence>
<dbReference type="OrthoDB" id="8453489at2"/>
<name>A0A2P7S002_9HYPH</name>
<dbReference type="RefSeq" id="WP_106726926.1">
    <property type="nucleotide sequence ID" value="NZ_PXYL01000022.1"/>
</dbReference>
<dbReference type="EMBL" id="PXYL01000022">
    <property type="protein sequence ID" value="PSJ55762.1"/>
    <property type="molecule type" value="Genomic_DNA"/>
</dbReference>
<comment type="caution">
    <text evidence="1">The sequence shown here is derived from an EMBL/GenBank/DDBJ whole genome shotgun (WGS) entry which is preliminary data.</text>
</comment>
<keyword evidence="2" id="KW-1185">Reference proteome</keyword>
<proteinExistence type="predicted"/>
<accession>A0A2P7S002</accession>
<gene>
    <name evidence="1" type="ORF">C7I85_26080</name>
</gene>
<dbReference type="InterPro" id="IPR057378">
    <property type="entry name" value="Pre_tape_measure"/>
</dbReference>
<reference evidence="1 2" key="1">
    <citation type="submission" date="2018-03" db="EMBL/GenBank/DDBJ databases">
        <title>The draft genome of Mesorhizobium soli JCM 19897.</title>
        <authorList>
            <person name="Li L."/>
            <person name="Liu L."/>
            <person name="Liang L."/>
            <person name="Wang T."/>
            <person name="Zhang X."/>
        </authorList>
    </citation>
    <scope>NUCLEOTIDE SEQUENCE [LARGE SCALE GENOMIC DNA]</scope>
    <source>
        <strain evidence="1 2">JCM 19897</strain>
    </source>
</reference>
<dbReference type="Pfam" id="PF23789">
    <property type="entry name" value="Pre_tape_measure"/>
    <property type="match status" value="1"/>
</dbReference>
<organism evidence="1 2">
    <name type="scientific">Pseudaminobacter soli</name>
    <name type="common">ex Li et al. 2025</name>
    <dbReference type="NCBI Taxonomy" id="1295366"/>
    <lineage>
        <taxon>Bacteria</taxon>
        <taxon>Pseudomonadati</taxon>
        <taxon>Pseudomonadota</taxon>
        <taxon>Alphaproteobacteria</taxon>
        <taxon>Hyphomicrobiales</taxon>
        <taxon>Phyllobacteriaceae</taxon>
        <taxon>Pseudaminobacter</taxon>
    </lineage>
</organism>
<evidence type="ECO:0000313" key="2">
    <source>
        <dbReference type="Proteomes" id="UP000240653"/>
    </source>
</evidence>
<dbReference type="AlphaFoldDB" id="A0A2P7S002"/>
<dbReference type="Proteomes" id="UP000240653">
    <property type="component" value="Unassembled WGS sequence"/>
</dbReference>
<protein>
    <submittedName>
        <fullName evidence="1">Uncharacterized protein</fullName>
    </submittedName>
</protein>
<sequence length="139" mass="14282">MAGLLDIAPVAETVTALGEKVEVYGVSAKGVAVLLSRFPELRMLITGKSVDVDRLMEMGGDAVSAIIAAGCGYPGSEQAEAMADRIAVDEQADLLAAILRLTLPKGMGPFVEKLTALGAVLGAEGGASPKARVTKSQKR</sequence>